<evidence type="ECO:0000256" key="1">
    <source>
        <dbReference type="ARBA" id="ARBA00009156"/>
    </source>
</evidence>
<dbReference type="SUPFAM" id="SSF53067">
    <property type="entry name" value="Actin-like ATPase domain"/>
    <property type="match status" value="2"/>
</dbReference>
<dbReference type="GO" id="GO:0019150">
    <property type="term" value="F:D-ribulokinase activity"/>
    <property type="evidence" value="ECO:0007669"/>
    <property type="project" value="TreeGrafter"/>
</dbReference>
<dbReference type="GO" id="GO:0019321">
    <property type="term" value="P:pentose metabolic process"/>
    <property type="evidence" value="ECO:0007669"/>
    <property type="project" value="TreeGrafter"/>
</dbReference>
<dbReference type="CDD" id="cd07782">
    <property type="entry name" value="ASKHA_NBD_FGGY_D-RBK"/>
    <property type="match status" value="1"/>
</dbReference>
<evidence type="ECO:0000259" key="5">
    <source>
        <dbReference type="Pfam" id="PF00370"/>
    </source>
</evidence>
<dbReference type="Gene3D" id="3.30.420.40">
    <property type="match status" value="1"/>
</dbReference>
<dbReference type="Proteomes" id="UP000827092">
    <property type="component" value="Unassembled WGS sequence"/>
</dbReference>
<dbReference type="Pfam" id="PF02782">
    <property type="entry name" value="FGGY_C"/>
    <property type="match status" value="1"/>
</dbReference>
<gene>
    <name evidence="7" type="ORF">JTE90_005481</name>
</gene>
<dbReference type="InterPro" id="IPR018485">
    <property type="entry name" value="FGGY_C"/>
</dbReference>
<protein>
    <recommendedName>
        <fullName evidence="4">FGGY carbohydrate kinase domain-containing protein</fullName>
    </recommendedName>
</protein>
<dbReference type="AlphaFoldDB" id="A0AAV6UMH3"/>
<reference evidence="7 8" key="1">
    <citation type="journal article" date="2022" name="Nat. Ecol. Evol.">
        <title>A masculinizing supergene underlies an exaggerated male reproductive morph in a spider.</title>
        <authorList>
            <person name="Hendrickx F."/>
            <person name="De Corte Z."/>
            <person name="Sonet G."/>
            <person name="Van Belleghem S.M."/>
            <person name="Kostlbacher S."/>
            <person name="Vangestel C."/>
        </authorList>
    </citation>
    <scope>NUCLEOTIDE SEQUENCE [LARGE SCALE GENOMIC DNA]</scope>
    <source>
        <strain evidence="7">W744_W776</strain>
    </source>
</reference>
<evidence type="ECO:0000313" key="7">
    <source>
        <dbReference type="EMBL" id="KAG8185354.1"/>
    </source>
</evidence>
<dbReference type="InterPro" id="IPR006003">
    <property type="entry name" value="FGGY_RbtK-like"/>
</dbReference>
<feature type="domain" description="Carbohydrate kinase FGGY C-terminal" evidence="6">
    <location>
        <begin position="284"/>
        <end position="496"/>
    </location>
</feature>
<dbReference type="GO" id="GO:0005737">
    <property type="term" value="C:cytoplasm"/>
    <property type="evidence" value="ECO:0007669"/>
    <property type="project" value="TreeGrafter"/>
</dbReference>
<accession>A0AAV6UMH3</accession>
<dbReference type="NCBIfam" id="TIGR01315">
    <property type="entry name" value="5C_CHO_kinase"/>
    <property type="match status" value="1"/>
</dbReference>
<dbReference type="InterPro" id="IPR000577">
    <property type="entry name" value="Carb_kinase_FGGY"/>
</dbReference>
<evidence type="ECO:0000256" key="3">
    <source>
        <dbReference type="ARBA" id="ARBA00022777"/>
    </source>
</evidence>
<keyword evidence="2" id="KW-0808">Transferase</keyword>
<evidence type="ECO:0000259" key="6">
    <source>
        <dbReference type="Pfam" id="PF02782"/>
    </source>
</evidence>
<dbReference type="Pfam" id="PF00370">
    <property type="entry name" value="FGGY_N"/>
    <property type="match status" value="1"/>
</dbReference>
<dbReference type="InterPro" id="IPR018484">
    <property type="entry name" value="FGGY_N"/>
</dbReference>
<dbReference type="InterPro" id="IPR043129">
    <property type="entry name" value="ATPase_NBD"/>
</dbReference>
<organism evidence="7 8">
    <name type="scientific">Oedothorax gibbosus</name>
    <dbReference type="NCBI Taxonomy" id="931172"/>
    <lineage>
        <taxon>Eukaryota</taxon>
        <taxon>Metazoa</taxon>
        <taxon>Ecdysozoa</taxon>
        <taxon>Arthropoda</taxon>
        <taxon>Chelicerata</taxon>
        <taxon>Arachnida</taxon>
        <taxon>Araneae</taxon>
        <taxon>Araneomorphae</taxon>
        <taxon>Entelegynae</taxon>
        <taxon>Araneoidea</taxon>
        <taxon>Linyphiidae</taxon>
        <taxon>Erigoninae</taxon>
        <taxon>Oedothorax</taxon>
    </lineage>
</organism>
<evidence type="ECO:0000256" key="2">
    <source>
        <dbReference type="ARBA" id="ARBA00022679"/>
    </source>
</evidence>
<keyword evidence="3" id="KW-0418">Kinase</keyword>
<dbReference type="EMBL" id="JAFNEN010000338">
    <property type="protein sequence ID" value="KAG8185354.1"/>
    <property type="molecule type" value="Genomic_DNA"/>
</dbReference>
<evidence type="ECO:0000256" key="4">
    <source>
        <dbReference type="ARBA" id="ARBA00074355"/>
    </source>
</evidence>
<feature type="domain" description="Carbohydrate kinase FGGY N-terminal" evidence="5">
    <location>
        <begin position="7"/>
        <end position="265"/>
    </location>
</feature>
<sequence>MCSEKAYFIGVDVGTQSVRAGLVTCHGEVVEVSSLPIRTSNPFSNMYEQSSDEIWALCIQVIKTVTKNVDNSLIKGIGFDATCSLVALDRDFQSLSVSKTGDTKQNIMLWMDHRATEEASFINSKKNKVLKYVGNIISPEMEPPKLVWLKKNLPNQWAKAGHFFDLPDYLTWKATGSLQRSLCSLGCKWTYVPGSECGGWQDDFWTEIGLGDLVEEKYVKIGTDVLLPGEACGNGLSIEAANELGLIPGIPVSASIIDAHSGGLGVLACTASEEKVQTLDDRMALISGTSTCHMKISKNPIFTPGVWGPYYSAMVPNYWCSEAGQSAAGSLLDHVINTHSASIALKEEMLANKDSRHITDVLNEYAEELKKSRDLPSVSLLVSDYHVYPDYHGNRSPVANPDMKGMICGLSLSSDREDLVKVYISTVQALAYSTKHIINALEEKGHVIKTLLFCGGLSKNYLYVQLHADIIGLQVIIPETKEPVLVGSAILAASAAKYYHSVEEAMSFMCGKGKLIESCTHDKIFHEKKYKVFLTLLKCQEEVRKIMEKQYNSQDISSQKESFTA</sequence>
<dbReference type="FunFam" id="3.30.420.40:FF:000101">
    <property type="entry name" value="FGGY carbohydrate kinase domain-containing protein"/>
    <property type="match status" value="1"/>
</dbReference>
<proteinExistence type="inferred from homology"/>
<dbReference type="Gene3D" id="1.20.58.2240">
    <property type="match status" value="1"/>
</dbReference>
<dbReference type="PIRSF" id="PIRSF000538">
    <property type="entry name" value="GlpK"/>
    <property type="match status" value="1"/>
</dbReference>
<evidence type="ECO:0000313" key="8">
    <source>
        <dbReference type="Proteomes" id="UP000827092"/>
    </source>
</evidence>
<keyword evidence="8" id="KW-1185">Reference proteome</keyword>
<comment type="similarity">
    <text evidence="1">Belongs to the FGGY kinase family.</text>
</comment>
<dbReference type="PANTHER" id="PTHR43435:SF4">
    <property type="entry name" value="FGGY CARBOHYDRATE KINASE DOMAIN-CONTAINING PROTEIN"/>
    <property type="match status" value="1"/>
</dbReference>
<dbReference type="PANTHER" id="PTHR43435">
    <property type="entry name" value="RIBULOKINASE"/>
    <property type="match status" value="1"/>
</dbReference>
<name>A0AAV6UMH3_9ARAC</name>
<comment type="caution">
    <text evidence="7">The sequence shown here is derived from an EMBL/GenBank/DDBJ whole genome shotgun (WGS) entry which is preliminary data.</text>
</comment>